<organism evidence="3 4">
    <name type="scientific">Clohesyomyces aquaticus</name>
    <dbReference type="NCBI Taxonomy" id="1231657"/>
    <lineage>
        <taxon>Eukaryota</taxon>
        <taxon>Fungi</taxon>
        <taxon>Dikarya</taxon>
        <taxon>Ascomycota</taxon>
        <taxon>Pezizomycotina</taxon>
        <taxon>Dothideomycetes</taxon>
        <taxon>Pleosporomycetidae</taxon>
        <taxon>Pleosporales</taxon>
        <taxon>Lindgomycetaceae</taxon>
        <taxon>Clohesyomyces</taxon>
    </lineage>
</organism>
<dbReference type="OrthoDB" id="4760831at2759"/>
<evidence type="ECO:0000259" key="2">
    <source>
        <dbReference type="Pfam" id="PF00656"/>
    </source>
</evidence>
<proteinExistence type="predicted"/>
<protein>
    <recommendedName>
        <fullName evidence="2">Peptidase C14 caspase domain-containing protein</fullName>
    </recommendedName>
</protein>
<feature type="domain" description="Peptidase C14 caspase" evidence="2">
    <location>
        <begin position="102"/>
        <end position="283"/>
    </location>
</feature>
<name>A0A1Y1ZHN7_9PLEO</name>
<comment type="caution">
    <text evidence="3">The sequence shown here is derived from an EMBL/GenBank/DDBJ whole genome shotgun (WGS) entry which is preliminary data.</text>
</comment>
<feature type="compositionally biased region" description="Polar residues" evidence="1">
    <location>
        <begin position="26"/>
        <end position="40"/>
    </location>
</feature>
<evidence type="ECO:0000313" key="3">
    <source>
        <dbReference type="EMBL" id="ORY09325.1"/>
    </source>
</evidence>
<feature type="compositionally biased region" description="Basic and acidic residues" evidence="1">
    <location>
        <begin position="439"/>
        <end position="452"/>
    </location>
</feature>
<dbReference type="AlphaFoldDB" id="A0A1Y1ZHN7"/>
<feature type="region of interest" description="Disordered" evidence="1">
    <location>
        <begin position="412"/>
        <end position="460"/>
    </location>
</feature>
<reference evidence="3 4" key="1">
    <citation type="submission" date="2016-07" db="EMBL/GenBank/DDBJ databases">
        <title>Pervasive Adenine N6-methylation of Active Genes in Fungi.</title>
        <authorList>
            <consortium name="DOE Joint Genome Institute"/>
            <person name="Mondo S.J."/>
            <person name="Dannebaum R.O."/>
            <person name="Kuo R.C."/>
            <person name="Labutti K."/>
            <person name="Haridas S."/>
            <person name="Kuo A."/>
            <person name="Salamov A."/>
            <person name="Ahrendt S.R."/>
            <person name="Lipzen A."/>
            <person name="Sullivan W."/>
            <person name="Andreopoulos W.B."/>
            <person name="Clum A."/>
            <person name="Lindquist E."/>
            <person name="Daum C."/>
            <person name="Ramamoorthy G.K."/>
            <person name="Gryganskyi A."/>
            <person name="Culley D."/>
            <person name="Magnuson J.K."/>
            <person name="James T.Y."/>
            <person name="O'Malley M.A."/>
            <person name="Stajich J.E."/>
            <person name="Spatafora J.W."/>
            <person name="Visel A."/>
            <person name="Grigoriev I.V."/>
        </authorList>
    </citation>
    <scope>NUCLEOTIDE SEQUENCE [LARGE SCALE GENOMIC DNA]</scope>
    <source>
        <strain evidence="3 4">CBS 115471</strain>
    </source>
</reference>
<dbReference type="EMBL" id="MCFA01000088">
    <property type="protein sequence ID" value="ORY09325.1"/>
    <property type="molecule type" value="Genomic_DNA"/>
</dbReference>
<keyword evidence="4" id="KW-1185">Reference proteome</keyword>
<gene>
    <name evidence="3" type="ORF">BCR34DRAFT_589428</name>
</gene>
<dbReference type="Proteomes" id="UP000193144">
    <property type="component" value="Unassembled WGS sequence"/>
</dbReference>
<dbReference type="STRING" id="1231657.A0A1Y1ZHN7"/>
<evidence type="ECO:0000256" key="1">
    <source>
        <dbReference type="SAM" id="MobiDB-lite"/>
    </source>
</evidence>
<dbReference type="GO" id="GO:0006508">
    <property type="term" value="P:proteolysis"/>
    <property type="evidence" value="ECO:0007669"/>
    <property type="project" value="InterPro"/>
</dbReference>
<sequence length="467" mass="52920">MSSNVVSLGGTSTLMPKLLIPKPSEPYNTPTSDYATQNEAVHSRPPTPDSLNYGKVLPVDLQDFRRAFDEKMQNKPVKHDQAFVLLLCWEDELDDLNIKSEFDELEEFFDQEYGFKVERQKLGREKADHQLNQFLSTFMFQYDDKDRLLIIYYGGHGVYQNNANDQYKGIAMQASTTQDVKNRLVWSKAEHSITNSRADVLVIFDCCQAGSFGGWKVRANLPHFEYIAACGPDEPAALPGPNSFTSAFMWALKDFKDKEDCPFRSVELVDKIKTKLKGQTPELQVRDRHAIGEHVWITPLNVHTPTKQRAAQGEHRHAHHQYIDLRFNFYRKVEPRDAGNVAKHLSRLVNDDDGFAKHITLMGVSSPAADCIKRWTQIARRKRSISSFQSDMMSETITAGINDVVSNATTGMPFAAADNNPQTGGEESPTEPQHKRKASRDNHQDGLDESRKSPIQQSQVQIFICQS</sequence>
<accession>A0A1Y1ZHN7</accession>
<dbReference type="Pfam" id="PF00656">
    <property type="entry name" value="Peptidase_C14"/>
    <property type="match status" value="1"/>
</dbReference>
<dbReference type="Gene3D" id="3.40.50.1460">
    <property type="match status" value="1"/>
</dbReference>
<feature type="region of interest" description="Disordered" evidence="1">
    <location>
        <begin position="17"/>
        <end position="49"/>
    </location>
</feature>
<dbReference type="InterPro" id="IPR011600">
    <property type="entry name" value="Pept_C14_caspase"/>
</dbReference>
<dbReference type="GO" id="GO:0004197">
    <property type="term" value="F:cysteine-type endopeptidase activity"/>
    <property type="evidence" value="ECO:0007669"/>
    <property type="project" value="InterPro"/>
</dbReference>
<evidence type="ECO:0000313" key="4">
    <source>
        <dbReference type="Proteomes" id="UP000193144"/>
    </source>
</evidence>